<feature type="transmembrane region" description="Helical" evidence="1">
    <location>
        <begin position="182"/>
        <end position="202"/>
    </location>
</feature>
<keyword evidence="1" id="KW-0472">Membrane</keyword>
<keyword evidence="1" id="KW-0812">Transmembrane</keyword>
<dbReference type="Proteomes" id="UP000714618">
    <property type="component" value="Unassembled WGS sequence"/>
</dbReference>
<comment type="caution">
    <text evidence="2">The sequence shown here is derived from an EMBL/GenBank/DDBJ whole genome shotgun (WGS) entry which is preliminary data.</text>
</comment>
<reference evidence="2" key="1">
    <citation type="submission" date="2020-06" db="EMBL/GenBank/DDBJ databases">
        <authorList>
            <person name="Onetto C."/>
        </authorList>
    </citation>
    <scope>NUCLEOTIDE SEQUENCE</scope>
</reference>
<feature type="transmembrane region" description="Helical" evidence="1">
    <location>
        <begin position="153"/>
        <end position="170"/>
    </location>
</feature>
<protein>
    <submittedName>
        <fullName evidence="2">Uncharacterized protein</fullName>
    </submittedName>
</protein>
<feature type="transmembrane region" description="Helical" evidence="1">
    <location>
        <begin position="21"/>
        <end position="40"/>
    </location>
</feature>
<keyword evidence="1" id="KW-1133">Transmembrane helix</keyword>
<sequence length="301" mass="33032">MTAIPDSQPQVREQLSDKDNTVMCGAGYALVTVLLLWLDWSGLPTDTSFDSATRWIGSFCLLIACLVLLGFNVAALGKATLPDDHDKGTSRAFTGALVTILVAIGYALLSHCLDDKIFLYKLFWVQVPTLPGAYIAAKFLGKEMDGRRELKTLCGYGLVDLLLWIYLHNMDGRTNPQTEDELWAFMGFLLGLFVLLIANLVLLIMNLENVVEARVEEIPNGRVLITLGAFIGIGIMILGVMVPLELAFHILDGKHWMYQILLAVQGALPGAYLIGGSAWLAKAYAGQKSEYSTIYTEEGQP</sequence>
<evidence type="ECO:0000256" key="1">
    <source>
        <dbReference type="SAM" id="Phobius"/>
    </source>
</evidence>
<name>A0A9N8JK82_9PEZI</name>
<dbReference type="OrthoDB" id="3878156at2759"/>
<evidence type="ECO:0000313" key="2">
    <source>
        <dbReference type="EMBL" id="CAD0086890.1"/>
    </source>
</evidence>
<gene>
    <name evidence="2" type="ORF">AWRI4233_LOCUS1111</name>
</gene>
<dbReference type="AlphaFoldDB" id="A0A9N8JK82"/>
<organism evidence="2 3">
    <name type="scientific">Aureobasidium mustum</name>
    <dbReference type="NCBI Taxonomy" id="2773714"/>
    <lineage>
        <taxon>Eukaryota</taxon>
        <taxon>Fungi</taxon>
        <taxon>Dikarya</taxon>
        <taxon>Ascomycota</taxon>
        <taxon>Pezizomycotina</taxon>
        <taxon>Dothideomycetes</taxon>
        <taxon>Dothideomycetidae</taxon>
        <taxon>Dothideales</taxon>
        <taxon>Saccotheciaceae</taxon>
        <taxon>Aureobasidium</taxon>
    </lineage>
</organism>
<accession>A0A9N8JK82</accession>
<feature type="transmembrane region" description="Helical" evidence="1">
    <location>
        <begin position="92"/>
        <end position="110"/>
    </location>
</feature>
<feature type="transmembrane region" description="Helical" evidence="1">
    <location>
        <begin position="256"/>
        <end position="281"/>
    </location>
</feature>
<keyword evidence="3" id="KW-1185">Reference proteome</keyword>
<evidence type="ECO:0000313" key="3">
    <source>
        <dbReference type="Proteomes" id="UP000714618"/>
    </source>
</evidence>
<feature type="transmembrane region" description="Helical" evidence="1">
    <location>
        <begin position="52"/>
        <end position="71"/>
    </location>
</feature>
<proteinExistence type="predicted"/>
<feature type="transmembrane region" description="Helical" evidence="1">
    <location>
        <begin position="223"/>
        <end position="244"/>
    </location>
</feature>
<dbReference type="EMBL" id="CAIJEO010000002">
    <property type="protein sequence ID" value="CAD0086890.1"/>
    <property type="molecule type" value="Genomic_DNA"/>
</dbReference>
<feature type="transmembrane region" description="Helical" evidence="1">
    <location>
        <begin position="122"/>
        <end position="141"/>
    </location>
</feature>